<comment type="caution">
    <text evidence="1">The sequence shown here is derived from an EMBL/GenBank/DDBJ whole genome shotgun (WGS) entry which is preliminary data.</text>
</comment>
<evidence type="ECO:0000313" key="1">
    <source>
        <dbReference type="EMBL" id="MCS3918109.1"/>
    </source>
</evidence>
<name>A0ABT2EJH6_9BACT</name>
<dbReference type="InterPro" id="IPR019270">
    <property type="entry name" value="DUF2283"/>
</dbReference>
<dbReference type="Pfam" id="PF10049">
    <property type="entry name" value="DUF2283"/>
    <property type="match status" value="1"/>
</dbReference>
<gene>
    <name evidence="1" type="ORF">M2350_000506</name>
</gene>
<reference evidence="1 2" key="1">
    <citation type="submission" date="2022-08" db="EMBL/GenBank/DDBJ databases">
        <title>Bacterial and archaeal communities from various locations to study Microbial Dark Matter (Phase II).</title>
        <authorList>
            <person name="Stepanauskas R."/>
        </authorList>
    </citation>
    <scope>NUCLEOTIDE SEQUENCE [LARGE SCALE GENOMIC DNA]</scope>
    <source>
        <strain evidence="1 2">PD1</strain>
    </source>
</reference>
<organism evidence="1 2">
    <name type="scientific">Candidatus Fervidibacter sacchari</name>
    <dbReference type="NCBI Taxonomy" id="1448929"/>
    <lineage>
        <taxon>Bacteria</taxon>
        <taxon>Candidatus Fervidibacterota</taxon>
        <taxon>Candidatus Fervidibacter</taxon>
    </lineage>
</organism>
<sequence length="85" mass="9552">MATVTQKSTRTQKLIAQVIDIGKQIAQLGNEDVWLSYDREADVLYVNFGSRQRATDTVALDEIGVLLRYRGRKLVGITVLEASKR</sequence>
<evidence type="ECO:0000313" key="2">
    <source>
        <dbReference type="Proteomes" id="UP001204798"/>
    </source>
</evidence>
<dbReference type="RefSeq" id="WP_259093524.1">
    <property type="nucleotide sequence ID" value="NZ_CP130454.1"/>
</dbReference>
<proteinExistence type="predicted"/>
<dbReference type="EMBL" id="JANUCP010000001">
    <property type="protein sequence ID" value="MCS3918109.1"/>
    <property type="molecule type" value="Genomic_DNA"/>
</dbReference>
<accession>A0ABT2EJH6</accession>
<dbReference type="Proteomes" id="UP001204798">
    <property type="component" value="Unassembled WGS sequence"/>
</dbReference>
<protein>
    <submittedName>
        <fullName evidence="1">Uncharacterized protein YuzE</fullName>
    </submittedName>
</protein>
<keyword evidence="2" id="KW-1185">Reference proteome</keyword>